<dbReference type="eggNOG" id="COG0271">
    <property type="taxonomic scope" value="Bacteria"/>
</dbReference>
<dbReference type="Proteomes" id="UP000017881">
    <property type="component" value="Chromosome"/>
</dbReference>
<dbReference type="PANTHER" id="PTHR46230:SF7">
    <property type="entry name" value="BOLA-LIKE PROTEIN 1"/>
    <property type="match status" value="1"/>
</dbReference>
<dbReference type="EMBL" id="CP005963">
    <property type="protein sequence ID" value="AGM40749.1"/>
    <property type="molecule type" value="Genomic_DNA"/>
</dbReference>
<dbReference type="PIRSF" id="PIRSF003113">
    <property type="entry name" value="BolA"/>
    <property type="match status" value="1"/>
</dbReference>
<dbReference type="Gene3D" id="3.30.300.90">
    <property type="entry name" value="BolA-like"/>
    <property type="match status" value="1"/>
</dbReference>
<accession>R4V490</accession>
<organism evidence="2 3">
    <name type="scientific">Spiribacter salinus M19-40</name>
    <dbReference type="NCBI Taxonomy" id="1260251"/>
    <lineage>
        <taxon>Bacteria</taxon>
        <taxon>Pseudomonadati</taxon>
        <taxon>Pseudomonadota</taxon>
        <taxon>Gammaproteobacteria</taxon>
        <taxon>Chromatiales</taxon>
        <taxon>Ectothiorhodospiraceae</taxon>
        <taxon>Spiribacter</taxon>
    </lineage>
</organism>
<comment type="similarity">
    <text evidence="1">Belongs to the BolA/IbaG family.</text>
</comment>
<protein>
    <submittedName>
        <fullName evidence="2">Regulator of penicillin binding proteins and beta lactamase transcription</fullName>
    </submittedName>
</protein>
<evidence type="ECO:0000313" key="2">
    <source>
        <dbReference type="EMBL" id="AGM40749.1"/>
    </source>
</evidence>
<reference evidence="2 3" key="1">
    <citation type="journal article" date="2013" name="Genome Announc.">
        <title>Draft Genome of Spiribacter salinus M19-40, an Abundant Gammaproteobacterium in Aquatic Hypersaline Environments.</title>
        <authorList>
            <person name="Leon M.J."/>
            <person name="Ghai R."/>
            <person name="Fernandez A.B."/>
            <person name="Sanchez-Porro C."/>
            <person name="Rodriguez-Valera F."/>
            <person name="Ventosa A."/>
        </authorList>
    </citation>
    <scope>NUCLEOTIDE SEQUENCE [LARGE SCALE GENOMIC DNA]</scope>
    <source>
        <strain evidence="2">M19-40</strain>
    </source>
</reference>
<proteinExistence type="inferred from homology"/>
<evidence type="ECO:0000256" key="1">
    <source>
        <dbReference type="RuleBase" id="RU003860"/>
    </source>
</evidence>
<dbReference type="HOGENOM" id="CLU_109462_2_1_6"/>
<dbReference type="RefSeq" id="WP_016353056.1">
    <property type="nucleotide sequence ID" value="NC_021291.1"/>
</dbReference>
<dbReference type="PANTHER" id="PTHR46230">
    <property type="match status" value="1"/>
</dbReference>
<dbReference type="SUPFAM" id="SSF82657">
    <property type="entry name" value="BolA-like"/>
    <property type="match status" value="1"/>
</dbReference>
<dbReference type="GO" id="GO:0016226">
    <property type="term" value="P:iron-sulfur cluster assembly"/>
    <property type="evidence" value="ECO:0007669"/>
    <property type="project" value="TreeGrafter"/>
</dbReference>
<dbReference type="AlphaFoldDB" id="R4V490"/>
<gene>
    <name evidence="2" type="ORF">SPISAL_03275</name>
</gene>
<sequence>MTANLRSERPAMIRERLEQGLSIESLSVRDDSHLHTGHAGAQAGGGHFHVRIVSDDFANHSQVARHRLVYQAMGDAMRNDCIHALSIEALTPDEDASGDLTPE</sequence>
<evidence type="ECO:0000313" key="3">
    <source>
        <dbReference type="Proteomes" id="UP000017881"/>
    </source>
</evidence>
<keyword evidence="3" id="KW-1185">Reference proteome</keyword>
<dbReference type="KEGG" id="ssal:SPISAL_03275"/>
<dbReference type="InterPro" id="IPR002634">
    <property type="entry name" value="BolA"/>
</dbReference>
<dbReference type="Pfam" id="PF01722">
    <property type="entry name" value="BolA"/>
    <property type="match status" value="1"/>
</dbReference>
<name>R4V490_9GAMM</name>
<dbReference type="InterPro" id="IPR036065">
    <property type="entry name" value="BolA-like_sf"/>
</dbReference>